<dbReference type="EMBL" id="LM997413">
    <property type="protein sequence ID" value="CEA06861.1"/>
    <property type="molecule type" value="Genomic_DNA"/>
</dbReference>
<reference evidence="2" key="1">
    <citation type="submission" date="2014-07" db="EMBL/GenBank/DDBJ databases">
        <authorList>
            <person name="Urmite Genomes Urmite Genomes"/>
        </authorList>
    </citation>
    <scope>NUCLEOTIDE SEQUENCE</scope>
    <source>
        <strain evidence="2">12M76_air</strain>
    </source>
</reference>
<feature type="domain" description="YqcC-like" evidence="1">
    <location>
        <begin position="7"/>
        <end position="103"/>
    </location>
</feature>
<gene>
    <name evidence="2" type="ORF">BN1049_03111</name>
</gene>
<sequence>MQPWHELADALLELECELRALGLWSAEAPSAAALSSQQPFCVDTLDFDAWLQWIFIPRMAQLIENSGPMPGGCNILPMGEEAFAPLGRRRHQLLAALGRIDRLAVALAAQG</sequence>
<dbReference type="GO" id="GO:0044010">
    <property type="term" value="P:single-species biofilm formation"/>
    <property type="evidence" value="ECO:0007669"/>
    <property type="project" value="TreeGrafter"/>
</dbReference>
<dbReference type="OrthoDB" id="8794567at2"/>
<dbReference type="PATRIC" id="fig|1461581.3.peg.3042"/>
<dbReference type="RefSeq" id="WP_044501310.1">
    <property type="nucleotide sequence ID" value="NZ_LK391969.1"/>
</dbReference>
<evidence type="ECO:0000313" key="2">
    <source>
        <dbReference type="EMBL" id="CEA06861.1"/>
    </source>
</evidence>
<protein>
    <submittedName>
        <fullName evidence="2">tRNA pseudouridine synthase C</fullName>
    </submittedName>
</protein>
<dbReference type="AlphaFoldDB" id="A0A078MPS9"/>
<dbReference type="InterPro" id="IPR036814">
    <property type="entry name" value="YqcC-like_sf"/>
</dbReference>
<dbReference type="PANTHER" id="PTHR39586">
    <property type="entry name" value="CYTOPLASMIC PROTEIN-RELATED"/>
    <property type="match status" value="1"/>
</dbReference>
<proteinExistence type="predicted"/>
<dbReference type="Gene3D" id="1.20.1440.40">
    <property type="entry name" value="YqcC-like"/>
    <property type="match status" value="1"/>
</dbReference>
<dbReference type="Pfam" id="PF04287">
    <property type="entry name" value="DUF446"/>
    <property type="match status" value="1"/>
</dbReference>
<dbReference type="SUPFAM" id="SSF158452">
    <property type="entry name" value="YqcC-like"/>
    <property type="match status" value="1"/>
</dbReference>
<dbReference type="InterPro" id="IPR023376">
    <property type="entry name" value="YqcC-like_dom"/>
</dbReference>
<organism evidence="2">
    <name type="scientific">Pseudomonas saudimassiliensis</name>
    <dbReference type="NCBI Taxonomy" id="1461581"/>
    <lineage>
        <taxon>Bacteria</taxon>
        <taxon>Pseudomonadati</taxon>
        <taxon>Pseudomonadota</taxon>
        <taxon>Gammaproteobacteria</taxon>
        <taxon>Pseudomonadales</taxon>
        <taxon>Pseudomonadaceae</taxon>
        <taxon>Pseudomonas</taxon>
    </lineage>
</organism>
<dbReference type="PIRSF" id="PIRSF006257">
    <property type="entry name" value="UCP006257"/>
    <property type="match status" value="1"/>
</dbReference>
<accession>A0A078MPS9</accession>
<evidence type="ECO:0000259" key="1">
    <source>
        <dbReference type="Pfam" id="PF04287"/>
    </source>
</evidence>
<dbReference type="InterPro" id="IPR007384">
    <property type="entry name" value="UCP006257"/>
</dbReference>
<dbReference type="PANTHER" id="PTHR39586:SF1">
    <property type="entry name" value="CYTOPLASMIC PROTEIN"/>
    <property type="match status" value="1"/>
</dbReference>
<dbReference type="EMBL" id="LK391969">
    <property type="protein sequence ID" value="CEF28123.1"/>
    <property type="molecule type" value="Genomic_DNA"/>
</dbReference>
<name>A0A078MPS9_9PSED</name>